<reference evidence="3" key="1">
    <citation type="journal article" date="2014" name="Int. J. Syst. Evol. Microbiol.">
        <title>Complete genome sequence of Corynebacterium casei LMG S-19264T (=DSM 44701T), isolated from a smear-ripened cheese.</title>
        <authorList>
            <consortium name="US DOE Joint Genome Institute (JGI-PGF)"/>
            <person name="Walter F."/>
            <person name="Albersmeier A."/>
            <person name="Kalinowski J."/>
            <person name="Ruckert C."/>
        </authorList>
    </citation>
    <scope>NUCLEOTIDE SEQUENCE</scope>
    <source>
        <strain evidence="3">JCM 30078</strain>
    </source>
</reference>
<dbReference type="InterPro" id="IPR002347">
    <property type="entry name" value="SDR_fam"/>
</dbReference>
<comment type="caution">
    <text evidence="3">The sequence shown here is derived from an EMBL/GenBank/DDBJ whole genome shotgun (WGS) entry which is preliminary data.</text>
</comment>
<reference evidence="3" key="2">
    <citation type="submission" date="2020-09" db="EMBL/GenBank/DDBJ databases">
        <authorList>
            <person name="Sun Q."/>
            <person name="Ohkuma M."/>
        </authorList>
    </citation>
    <scope>NUCLEOTIDE SEQUENCE</scope>
    <source>
        <strain evidence="3">JCM 30078</strain>
    </source>
</reference>
<dbReference type="EMBL" id="BMPO01000013">
    <property type="protein sequence ID" value="GGK10289.1"/>
    <property type="molecule type" value="Genomic_DNA"/>
</dbReference>
<dbReference type="Proteomes" id="UP000635983">
    <property type="component" value="Unassembled WGS sequence"/>
</dbReference>
<name>A0A917V1S3_9PSED</name>
<dbReference type="Gene3D" id="3.40.50.720">
    <property type="entry name" value="NAD(P)-binding Rossmann-like Domain"/>
    <property type="match status" value="1"/>
</dbReference>
<dbReference type="PANTHER" id="PTHR42760">
    <property type="entry name" value="SHORT-CHAIN DEHYDROGENASES/REDUCTASES FAMILY MEMBER"/>
    <property type="match status" value="1"/>
</dbReference>
<dbReference type="NCBIfam" id="NF009466">
    <property type="entry name" value="PRK12826.1-2"/>
    <property type="match status" value="1"/>
</dbReference>
<evidence type="ECO:0000313" key="4">
    <source>
        <dbReference type="Proteomes" id="UP000635983"/>
    </source>
</evidence>
<dbReference type="NCBIfam" id="NF005559">
    <property type="entry name" value="PRK07231.1"/>
    <property type="match status" value="1"/>
</dbReference>
<dbReference type="FunFam" id="3.40.50.720:FF:000084">
    <property type="entry name" value="Short-chain dehydrogenase reductase"/>
    <property type="match status" value="1"/>
</dbReference>
<proteinExistence type="inferred from homology"/>
<evidence type="ECO:0000259" key="2">
    <source>
        <dbReference type="SMART" id="SM00822"/>
    </source>
</evidence>
<dbReference type="InterPro" id="IPR057326">
    <property type="entry name" value="KR_dom"/>
</dbReference>
<organism evidence="3 4">
    <name type="scientific">Pseudomonas matsuisoli</name>
    <dbReference type="NCBI Taxonomy" id="1515666"/>
    <lineage>
        <taxon>Bacteria</taxon>
        <taxon>Pseudomonadati</taxon>
        <taxon>Pseudomonadota</taxon>
        <taxon>Gammaproteobacteria</taxon>
        <taxon>Pseudomonadales</taxon>
        <taxon>Pseudomonadaceae</taxon>
        <taxon>Pseudomonas</taxon>
    </lineage>
</organism>
<dbReference type="GO" id="GO:0030497">
    <property type="term" value="P:fatty acid elongation"/>
    <property type="evidence" value="ECO:0007669"/>
    <property type="project" value="TreeGrafter"/>
</dbReference>
<comment type="similarity">
    <text evidence="1">Belongs to the short-chain dehydrogenases/reductases (SDR) family.</text>
</comment>
<dbReference type="AlphaFoldDB" id="A0A917V1S3"/>
<sequence length="266" mass="27217">MPSTLVGITTMNTEPISFDLHGRNALVTGAARGIGYAVALALGQRGAAVAVCDLDLESAERAAAALAEQGIRAIGLRVDVSSEEQVAEMVRATIATLGSIDILVNNAGICSTAPLLEVSAAEWRRVMAIDLDSVFFCAKAVLPGMMDQRHGRIINLASAAGKRGGGLLGNSCYAAAKGGVIALTKGLAREAGPYGITANAISPALTDTEMTSILAPEGRARVLADMPLGRAGTPRDIAGAVCFLASEAGSFVTGEIMDVDGGFMRD</sequence>
<evidence type="ECO:0000256" key="1">
    <source>
        <dbReference type="ARBA" id="ARBA00006484"/>
    </source>
</evidence>
<dbReference type="PANTHER" id="PTHR42760:SF40">
    <property type="entry name" value="3-OXOACYL-[ACYL-CARRIER-PROTEIN] REDUCTASE, CHLOROPLASTIC"/>
    <property type="match status" value="1"/>
</dbReference>
<gene>
    <name evidence="3" type="ORF">GCM10009304_40430</name>
</gene>
<dbReference type="Pfam" id="PF13561">
    <property type="entry name" value="adh_short_C2"/>
    <property type="match status" value="1"/>
</dbReference>
<accession>A0A917V1S3</accession>
<feature type="domain" description="Ketoreductase" evidence="2">
    <location>
        <begin position="23"/>
        <end position="204"/>
    </location>
</feature>
<dbReference type="InterPro" id="IPR036291">
    <property type="entry name" value="NAD(P)-bd_dom_sf"/>
</dbReference>
<dbReference type="PRINTS" id="PR00081">
    <property type="entry name" value="GDHRDH"/>
</dbReference>
<dbReference type="PRINTS" id="PR00080">
    <property type="entry name" value="SDRFAMILY"/>
</dbReference>
<protein>
    <submittedName>
        <fullName evidence="3">Short-chain dehydrogenase</fullName>
    </submittedName>
</protein>
<dbReference type="PROSITE" id="PS00061">
    <property type="entry name" value="ADH_SHORT"/>
    <property type="match status" value="1"/>
</dbReference>
<keyword evidence="4" id="KW-1185">Reference proteome</keyword>
<dbReference type="SUPFAM" id="SSF51735">
    <property type="entry name" value="NAD(P)-binding Rossmann-fold domains"/>
    <property type="match status" value="1"/>
</dbReference>
<dbReference type="SMART" id="SM00822">
    <property type="entry name" value="PKS_KR"/>
    <property type="match status" value="1"/>
</dbReference>
<dbReference type="GO" id="GO:0016616">
    <property type="term" value="F:oxidoreductase activity, acting on the CH-OH group of donors, NAD or NADP as acceptor"/>
    <property type="evidence" value="ECO:0007669"/>
    <property type="project" value="TreeGrafter"/>
</dbReference>
<dbReference type="InterPro" id="IPR020904">
    <property type="entry name" value="Sc_DH/Rdtase_CS"/>
</dbReference>
<evidence type="ECO:0000313" key="3">
    <source>
        <dbReference type="EMBL" id="GGK10289.1"/>
    </source>
</evidence>